<dbReference type="AlphaFoldDB" id="A0A7S2YSZ9"/>
<gene>
    <name evidence="1" type="ORF">APAL1065_LOCUS26491</name>
</gene>
<dbReference type="EMBL" id="HBHT01039427">
    <property type="protein sequence ID" value="CAD9993669.1"/>
    <property type="molecule type" value="Transcribed_RNA"/>
</dbReference>
<sequence length="131" mass="14125">MEGSKAELQKLVEKFSQVVDPLVRFTFNTVNTTATERQDVYKAAHLFMRRGPNVAPGVLPVRFGGVVGLAGVGDPGNEPTEIRFSGAQQVANWIADAQARGYAVGVGVVRFTIELTSDNGGHWSAPFEVLH</sequence>
<reference evidence="1" key="1">
    <citation type="submission" date="2021-01" db="EMBL/GenBank/DDBJ databases">
        <authorList>
            <person name="Corre E."/>
            <person name="Pelletier E."/>
            <person name="Niang G."/>
            <person name="Scheremetjew M."/>
            <person name="Finn R."/>
            <person name="Kale V."/>
            <person name="Holt S."/>
            <person name="Cochrane G."/>
            <person name="Meng A."/>
            <person name="Brown T."/>
            <person name="Cohen L."/>
        </authorList>
    </citation>
    <scope>NUCLEOTIDE SEQUENCE</scope>
    <source>
        <strain evidence="1">CCMP125</strain>
    </source>
</reference>
<protein>
    <submittedName>
        <fullName evidence="1">Uncharacterized protein</fullName>
    </submittedName>
</protein>
<proteinExistence type="predicted"/>
<name>A0A7S2YSZ9_9STRA</name>
<evidence type="ECO:0000313" key="1">
    <source>
        <dbReference type="EMBL" id="CAD9993669.1"/>
    </source>
</evidence>
<accession>A0A7S2YSZ9</accession>
<organism evidence="1">
    <name type="scientific">Entomoneis paludosa</name>
    <dbReference type="NCBI Taxonomy" id="265537"/>
    <lineage>
        <taxon>Eukaryota</taxon>
        <taxon>Sar</taxon>
        <taxon>Stramenopiles</taxon>
        <taxon>Ochrophyta</taxon>
        <taxon>Bacillariophyta</taxon>
        <taxon>Bacillariophyceae</taxon>
        <taxon>Bacillariophycidae</taxon>
        <taxon>Entomoneidaceae</taxon>
        <taxon>Entomoneis</taxon>
    </lineage>
</organism>